<reference evidence="6 8" key="1">
    <citation type="submission" date="2016-08" db="EMBL/GenBank/DDBJ databases">
        <title>A novel genetic cassette of butanologenic Thermoanaerobacterium thermosaccharolyticum that directly convert cellulose to butanol.</title>
        <authorList>
            <person name="Li T."/>
            <person name="He J."/>
        </authorList>
    </citation>
    <scope>NUCLEOTIDE SEQUENCE [LARGE SCALE GENOMIC DNA]</scope>
    <source>
        <strain evidence="6 8">TG57</strain>
    </source>
</reference>
<dbReference type="EMBL" id="NKHD01000004">
    <property type="protein sequence ID" value="OXT09303.1"/>
    <property type="molecule type" value="Genomic_DNA"/>
</dbReference>
<keyword evidence="3 6" id="KW-0808">Transferase</keyword>
<organism evidence="7 9">
    <name type="scientific">Thermoanaerobacterium thermosaccharolyticum</name>
    <name type="common">Clostridium thermosaccharolyticum</name>
    <dbReference type="NCBI Taxonomy" id="1517"/>
    <lineage>
        <taxon>Bacteria</taxon>
        <taxon>Bacillati</taxon>
        <taxon>Bacillota</taxon>
        <taxon>Clostridia</taxon>
        <taxon>Thermoanaerobacterales</taxon>
        <taxon>Thermoanaerobacteraceae</taxon>
        <taxon>Thermoanaerobacterium</taxon>
    </lineage>
</organism>
<dbReference type="Gene3D" id="3.30.565.10">
    <property type="entry name" value="Histidine kinase-like ATPase, C-terminal domain"/>
    <property type="match status" value="1"/>
</dbReference>
<sequence>MKEFSLYILDIAQNSLKAGAKNVKIELDIDHSKDLLTVIVDDDGCGMEEEFLSKVFDPFTTTRKERKVGLGLSLFKELALQCGGDVKIESKKGIGTHVEGTFKISSVDLVPIGDIPSTIISLIISDSDVNISFVLKVDEKIFKFDTVEIKKVLDGVKITEPSVLKWLLEYLTENLKCVMEV</sequence>
<feature type="domain" description="Histidine kinase" evidence="5">
    <location>
        <begin position="1"/>
        <end position="106"/>
    </location>
</feature>
<keyword evidence="7" id="KW-0067">ATP-binding</keyword>
<dbReference type="Proteomes" id="UP000215301">
    <property type="component" value="Unassembled WGS sequence"/>
</dbReference>
<evidence type="ECO:0000256" key="3">
    <source>
        <dbReference type="ARBA" id="ARBA00022777"/>
    </source>
</evidence>
<dbReference type="InterPro" id="IPR036890">
    <property type="entry name" value="HATPase_C_sf"/>
</dbReference>
<evidence type="ECO:0000313" key="9">
    <source>
        <dbReference type="Proteomes" id="UP000215301"/>
    </source>
</evidence>
<evidence type="ECO:0000259" key="5">
    <source>
        <dbReference type="PROSITE" id="PS50109"/>
    </source>
</evidence>
<evidence type="ECO:0000256" key="1">
    <source>
        <dbReference type="ARBA" id="ARBA00000085"/>
    </source>
</evidence>
<keyword evidence="3 6" id="KW-0418">Kinase</keyword>
<dbReference type="Proteomes" id="UP000214975">
    <property type="component" value="Chromosome"/>
</dbReference>
<gene>
    <name evidence="7" type="ORF">CE561_01265</name>
    <name evidence="6" type="ORF">Thert_00140</name>
</gene>
<dbReference type="RefSeq" id="WP_094043434.1">
    <property type="nucleotide sequence ID" value="NZ_CP016893.1"/>
</dbReference>
<protein>
    <recommendedName>
        <fullName evidence="2">histidine kinase</fullName>
        <ecNumber evidence="2">2.7.13.3</ecNumber>
    </recommendedName>
</protein>
<dbReference type="EC" id="2.7.13.3" evidence="2"/>
<dbReference type="AlphaFoldDB" id="A0A231VM16"/>
<dbReference type="SMART" id="SM00387">
    <property type="entry name" value="HATPase_c"/>
    <property type="match status" value="1"/>
</dbReference>
<comment type="catalytic activity">
    <reaction evidence="1">
        <text>ATP + protein L-histidine = ADP + protein N-phospho-L-histidine.</text>
        <dbReference type="EC" id="2.7.13.3"/>
    </reaction>
</comment>
<evidence type="ECO:0000313" key="6">
    <source>
        <dbReference type="EMBL" id="AST56391.1"/>
    </source>
</evidence>
<accession>A0A231VM16</accession>
<dbReference type="GO" id="GO:0000160">
    <property type="term" value="P:phosphorelay signal transduction system"/>
    <property type="evidence" value="ECO:0007669"/>
    <property type="project" value="UniProtKB-KW"/>
</dbReference>
<dbReference type="InterPro" id="IPR004358">
    <property type="entry name" value="Sig_transdc_His_kin-like_C"/>
</dbReference>
<evidence type="ECO:0000313" key="8">
    <source>
        <dbReference type="Proteomes" id="UP000214975"/>
    </source>
</evidence>
<proteinExistence type="predicted"/>
<keyword evidence="7" id="KW-0547">Nucleotide-binding</keyword>
<dbReference type="PANTHER" id="PTHR43065">
    <property type="entry name" value="SENSOR HISTIDINE KINASE"/>
    <property type="match status" value="1"/>
</dbReference>
<dbReference type="PRINTS" id="PR00344">
    <property type="entry name" value="BCTRLSENSOR"/>
</dbReference>
<evidence type="ECO:0000256" key="4">
    <source>
        <dbReference type="ARBA" id="ARBA00023012"/>
    </source>
</evidence>
<evidence type="ECO:0000256" key="2">
    <source>
        <dbReference type="ARBA" id="ARBA00012438"/>
    </source>
</evidence>
<dbReference type="Pfam" id="PF02518">
    <property type="entry name" value="HATPase_c"/>
    <property type="match status" value="1"/>
</dbReference>
<dbReference type="InterPro" id="IPR003594">
    <property type="entry name" value="HATPase_dom"/>
</dbReference>
<evidence type="ECO:0000313" key="7">
    <source>
        <dbReference type="EMBL" id="OXT09303.1"/>
    </source>
</evidence>
<dbReference type="EMBL" id="CP016893">
    <property type="protein sequence ID" value="AST56391.1"/>
    <property type="molecule type" value="Genomic_DNA"/>
</dbReference>
<dbReference type="InterPro" id="IPR005467">
    <property type="entry name" value="His_kinase_dom"/>
</dbReference>
<dbReference type="GO" id="GO:0004673">
    <property type="term" value="F:protein histidine kinase activity"/>
    <property type="evidence" value="ECO:0007669"/>
    <property type="project" value="UniProtKB-EC"/>
</dbReference>
<dbReference type="SUPFAM" id="SSF55874">
    <property type="entry name" value="ATPase domain of HSP90 chaperone/DNA topoisomerase II/histidine kinase"/>
    <property type="match status" value="1"/>
</dbReference>
<dbReference type="PROSITE" id="PS50109">
    <property type="entry name" value="HIS_KIN"/>
    <property type="match status" value="1"/>
</dbReference>
<keyword evidence="4" id="KW-0902">Two-component regulatory system</keyword>
<dbReference type="GO" id="GO:0005524">
    <property type="term" value="F:ATP binding"/>
    <property type="evidence" value="ECO:0007669"/>
    <property type="project" value="UniProtKB-KW"/>
</dbReference>
<reference evidence="7 9" key="2">
    <citation type="submission" date="2017-06" db="EMBL/GenBank/DDBJ databases">
        <title>Isolation and characterization of a thermophilic and butanogenic Thermoanaerobacterium thermosaccharolyticum M5 capable of efficient degradation of hemicellulose.</title>
        <authorList>
            <person name="Xin F."/>
            <person name="Jiang Y."/>
        </authorList>
    </citation>
    <scope>NUCLEOTIDE SEQUENCE [LARGE SCALE GENOMIC DNA]</scope>
    <source>
        <strain evidence="7 9">M5</strain>
    </source>
</reference>
<name>A0A231VM16_THETR</name>